<dbReference type="AlphaFoldDB" id="A0A1Y6CWV8"/>
<dbReference type="EMBL" id="FWZX01000053">
    <property type="protein sequence ID" value="SMF84167.1"/>
    <property type="molecule type" value="Genomic_DNA"/>
</dbReference>
<gene>
    <name evidence="1" type="ORF">SAMN05428998_15319</name>
</gene>
<reference evidence="1 2" key="1">
    <citation type="submission" date="2017-04" db="EMBL/GenBank/DDBJ databases">
        <authorList>
            <person name="Afonso C.L."/>
            <person name="Miller P.J."/>
            <person name="Scott M.A."/>
            <person name="Spackman E."/>
            <person name="Goraichik I."/>
            <person name="Dimitrov K.M."/>
            <person name="Suarez D.L."/>
            <person name="Swayne D.E."/>
        </authorList>
    </citation>
    <scope>NUCLEOTIDE SEQUENCE [LARGE SCALE GENOMIC DNA]</scope>
    <source>
        <strain evidence="1 2">USBA 355</strain>
    </source>
</reference>
<organism evidence="1 2">
    <name type="scientific">Tistlia consotensis USBA 355</name>
    <dbReference type="NCBI Taxonomy" id="560819"/>
    <lineage>
        <taxon>Bacteria</taxon>
        <taxon>Pseudomonadati</taxon>
        <taxon>Pseudomonadota</taxon>
        <taxon>Alphaproteobacteria</taxon>
        <taxon>Rhodospirillales</taxon>
        <taxon>Rhodovibrionaceae</taxon>
        <taxon>Tistlia</taxon>
    </lineage>
</organism>
<dbReference type="STRING" id="560819.SAMN05428998_15319"/>
<dbReference type="Proteomes" id="UP000192917">
    <property type="component" value="Unassembled WGS sequence"/>
</dbReference>
<evidence type="ECO:0000313" key="2">
    <source>
        <dbReference type="Proteomes" id="UP000192917"/>
    </source>
</evidence>
<name>A0A1Y6CWV8_9PROT</name>
<accession>A0A1Y6CWV8</accession>
<sequence length="261" mass="29275">MKWEPYNLVKADRALGGTLGAHRLDLVKILHSVPAARRKAFFSPQQCRSMVARLTQLRALWSRDYDGEQYSFPDNFYARANGRGQKAYFSNRAEANARMSEHFPGERQQLLAYLTNLLPGRHVRVRPGWLGPAFVIFPAGELLSHEPGPVHIDLEGLTGLDLKAREASFFSVICMIQPAQEGGGVRLWNRRFGGTREQEDEFLDAARRAPNEAVEVNYDVGDFLAINSLSPHQILKFGGGRDRITLNAFAVADATSCDVWF</sequence>
<keyword evidence="2" id="KW-1185">Reference proteome</keyword>
<evidence type="ECO:0000313" key="1">
    <source>
        <dbReference type="EMBL" id="SMF84167.1"/>
    </source>
</evidence>
<evidence type="ECO:0008006" key="3">
    <source>
        <dbReference type="Google" id="ProtNLM"/>
    </source>
</evidence>
<protein>
    <recommendedName>
        <fullName evidence="3">2OG-Fe(II) oxygenase superfamily protein</fullName>
    </recommendedName>
</protein>
<proteinExistence type="predicted"/>